<dbReference type="Gramene" id="CMI026CT">
    <property type="protein sequence ID" value="CMI026CT"/>
    <property type="gene ID" value="CMI026C"/>
</dbReference>
<feature type="compositionally biased region" description="Low complexity" evidence="8">
    <location>
        <begin position="510"/>
        <end position="526"/>
    </location>
</feature>
<feature type="region of interest" description="Disordered" evidence="8">
    <location>
        <begin position="680"/>
        <end position="705"/>
    </location>
</feature>
<keyword evidence="13" id="KW-1185">Reference proteome</keyword>
<dbReference type="OrthoDB" id="5353557at2759"/>
<feature type="domain" description="CBS" evidence="10">
    <location>
        <begin position="294"/>
        <end position="359"/>
    </location>
</feature>
<dbReference type="PROSITE" id="PS51846">
    <property type="entry name" value="CNNM"/>
    <property type="match status" value="1"/>
</dbReference>
<protein>
    <submittedName>
        <fullName evidence="12">Similar to cyclin M2</fullName>
    </submittedName>
</protein>
<evidence type="ECO:0000256" key="2">
    <source>
        <dbReference type="ARBA" id="ARBA00022692"/>
    </source>
</evidence>
<proteinExistence type="predicted"/>
<evidence type="ECO:0000256" key="6">
    <source>
        <dbReference type="PROSITE-ProRule" id="PRU00703"/>
    </source>
</evidence>
<dbReference type="PANTHER" id="PTHR12064:SF97">
    <property type="entry name" value="METAL TRANSPORTER CNNM-5"/>
    <property type="match status" value="1"/>
</dbReference>
<reference evidence="12 13" key="2">
    <citation type="journal article" date="2007" name="BMC Biol.">
        <title>A 100%-complete sequence reveals unusually simple genomic features in the hot-spring red alga Cyanidioschyzon merolae.</title>
        <authorList>
            <person name="Nozaki H."/>
            <person name="Takano H."/>
            <person name="Misumi O."/>
            <person name="Terasawa K."/>
            <person name="Matsuzaki M."/>
            <person name="Maruyama S."/>
            <person name="Nishida K."/>
            <person name="Yagisawa F."/>
            <person name="Yoshida Y."/>
            <person name="Fujiwara T."/>
            <person name="Takio S."/>
            <person name="Tamura K."/>
            <person name="Chung S.J."/>
            <person name="Nakamura S."/>
            <person name="Kuroiwa H."/>
            <person name="Tanaka K."/>
            <person name="Sato N."/>
            <person name="Kuroiwa T."/>
        </authorList>
    </citation>
    <scope>NUCLEOTIDE SEQUENCE [LARGE SCALE GENOMIC DNA]</scope>
    <source>
        <strain evidence="12 13">10D</strain>
    </source>
</reference>
<dbReference type="eggNOG" id="KOG2118">
    <property type="taxonomic scope" value="Eukaryota"/>
</dbReference>
<dbReference type="PANTHER" id="PTHR12064">
    <property type="entry name" value="METAL TRANSPORTER CNNM"/>
    <property type="match status" value="1"/>
</dbReference>
<dbReference type="Gene3D" id="3.10.580.10">
    <property type="entry name" value="CBS-domain"/>
    <property type="match status" value="1"/>
</dbReference>
<evidence type="ECO:0000256" key="5">
    <source>
        <dbReference type="ARBA" id="ARBA00023136"/>
    </source>
</evidence>
<dbReference type="PROSITE" id="PS51371">
    <property type="entry name" value="CBS"/>
    <property type="match status" value="1"/>
</dbReference>
<dbReference type="SUPFAM" id="SSF54631">
    <property type="entry name" value="CBS-domain pair"/>
    <property type="match status" value="1"/>
</dbReference>
<dbReference type="InterPro" id="IPR044751">
    <property type="entry name" value="Ion_transp-like_CBS"/>
</dbReference>
<feature type="region of interest" description="Disordered" evidence="8">
    <location>
        <begin position="723"/>
        <end position="753"/>
    </location>
</feature>
<comment type="subcellular location">
    <subcellularLocation>
        <location evidence="1">Membrane</location>
        <topology evidence="1">Multi-pass membrane protein</topology>
    </subcellularLocation>
</comment>
<dbReference type="EMBL" id="AP006491">
    <property type="protein sequence ID" value="BAM79936.1"/>
    <property type="molecule type" value="Genomic_DNA"/>
</dbReference>
<dbReference type="CDD" id="cd04590">
    <property type="entry name" value="CBS_pair_CorC_HlyC_assoc"/>
    <property type="match status" value="1"/>
</dbReference>
<dbReference type="GeneID" id="16993856"/>
<evidence type="ECO:0000313" key="13">
    <source>
        <dbReference type="Proteomes" id="UP000007014"/>
    </source>
</evidence>
<evidence type="ECO:0000256" key="8">
    <source>
        <dbReference type="SAM" id="MobiDB-lite"/>
    </source>
</evidence>
<keyword evidence="6" id="KW-0129">CBS domain</keyword>
<dbReference type="GO" id="GO:0005737">
    <property type="term" value="C:cytoplasm"/>
    <property type="evidence" value="ECO:0007669"/>
    <property type="project" value="TreeGrafter"/>
</dbReference>
<dbReference type="RefSeq" id="XP_005536222.1">
    <property type="nucleotide sequence ID" value="XM_005536165.1"/>
</dbReference>
<dbReference type="InterPro" id="IPR046342">
    <property type="entry name" value="CBS_dom_sf"/>
</dbReference>
<sequence>MSGRAPAAGVPSLERVRFPVLVGALLITVALCAVTAALAQALFSIDVVYLEALSKDTRSAYQQQALTLLPLRRRGNLLLVTLVLISTGAQELTALLADALLSGGTGMSLVLSTALVFVFGNMLPVVYALQPAYGLRLAAACARVMRIVLVVFYPITFPLAWILDKTVGKSVLGVRAMNRNELSSLLQFMDEHHVGDLGREESAMLQATLMLRERTAGDVMTAADDVYMLSLDQVLDSRLALELVHKGHSRVPLYDGARDNIVAYLLVKGLIAYSPSERLTVRDIMLRYADRCVIATAPLEVSRSTSLEVLLAEFQRGHSHMAIVYERPQSKRPKERHFLGIVTLEDIIEDLLKQEIVDESDVYYDMQSKQPVTRAHAERFLSASSGTVAGYGTSRSCEASAARPAEAVATRAGGGAPAPIATSDITLPRRSIDLARSATTSMLLSSSYGAHGAPDTLSSRAVLGMRMPLSRLRGAGYISIREVDLKKLALRGRRKDTSETVPRRPKKSTDAPGSAARAASADGTDGPSLLPTAAQDRRDSTASLHSQPGVSLLDNQRMSLDGTDDTGNGSSSAIAGRTAPLPSSASTSYDSLAASAIPPSGSSYGDPVVQGAGDLVISGPDAPRRAEIGASSHYSDPEDEADDEIDEGYDDALSIRRSRSAYCIQMTDVTRSGLADLEAAAPGTAAEQQQQQQQEREQQVAPSTMCAASSRFRTRFWPIRGHSSDDALSTERSHASPDETGACAAGQSTARSTERTLLRRLLLAARLPRPGPME</sequence>
<dbReference type="GO" id="GO:0010960">
    <property type="term" value="P:magnesium ion homeostasis"/>
    <property type="evidence" value="ECO:0007669"/>
    <property type="project" value="InterPro"/>
</dbReference>
<dbReference type="AlphaFoldDB" id="M1UQW3"/>
<feature type="region of interest" description="Disordered" evidence="8">
    <location>
        <begin position="491"/>
        <end position="587"/>
    </location>
</feature>
<evidence type="ECO:0000259" key="11">
    <source>
        <dbReference type="PROSITE" id="PS51846"/>
    </source>
</evidence>
<dbReference type="HOGENOM" id="CLU_361458_0_0_1"/>
<dbReference type="InterPro" id="IPR045095">
    <property type="entry name" value="ACDP"/>
</dbReference>
<feature type="compositionally biased region" description="Basic and acidic residues" evidence="8">
    <location>
        <begin position="723"/>
        <end position="737"/>
    </location>
</feature>
<feature type="transmembrane region" description="Helical" evidence="9">
    <location>
        <begin position="109"/>
        <end position="129"/>
    </location>
</feature>
<gene>
    <name evidence="12" type="ORF">CYME_CMI026C</name>
</gene>
<feature type="transmembrane region" description="Helical" evidence="9">
    <location>
        <begin position="141"/>
        <end position="163"/>
    </location>
</feature>
<keyword evidence="2 7" id="KW-0812">Transmembrane</keyword>
<dbReference type="KEGG" id="cme:CYME_CMI026C"/>
<reference evidence="12 13" key="1">
    <citation type="journal article" date="2004" name="Nature">
        <title>Genome sequence of the ultrasmall unicellular red alga Cyanidioschyzon merolae 10D.</title>
        <authorList>
            <person name="Matsuzaki M."/>
            <person name="Misumi O."/>
            <person name="Shin-i T."/>
            <person name="Maruyama S."/>
            <person name="Takahara M."/>
            <person name="Miyagishima S."/>
            <person name="Mori T."/>
            <person name="Nishida K."/>
            <person name="Yagisawa F."/>
            <person name="Nishida K."/>
            <person name="Yoshida Y."/>
            <person name="Nishimura Y."/>
            <person name="Nakao S."/>
            <person name="Kobayashi T."/>
            <person name="Momoyama Y."/>
            <person name="Higashiyama T."/>
            <person name="Minoda A."/>
            <person name="Sano M."/>
            <person name="Nomoto H."/>
            <person name="Oishi K."/>
            <person name="Hayashi H."/>
            <person name="Ohta F."/>
            <person name="Nishizaka S."/>
            <person name="Haga S."/>
            <person name="Miura S."/>
            <person name="Morishita T."/>
            <person name="Kabeya Y."/>
            <person name="Terasawa K."/>
            <person name="Suzuki Y."/>
            <person name="Ishii Y."/>
            <person name="Asakawa S."/>
            <person name="Takano H."/>
            <person name="Ohta N."/>
            <person name="Kuroiwa H."/>
            <person name="Tanaka K."/>
            <person name="Shimizu N."/>
            <person name="Sugano S."/>
            <person name="Sato N."/>
            <person name="Nozaki H."/>
            <person name="Ogasawara N."/>
            <person name="Kohara Y."/>
            <person name="Kuroiwa T."/>
        </authorList>
    </citation>
    <scope>NUCLEOTIDE SEQUENCE [LARGE SCALE GENOMIC DNA]</scope>
    <source>
        <strain evidence="12 13">10D</strain>
    </source>
</reference>
<dbReference type="GO" id="GO:0030026">
    <property type="term" value="P:intracellular manganese ion homeostasis"/>
    <property type="evidence" value="ECO:0007669"/>
    <property type="project" value="TreeGrafter"/>
</dbReference>
<evidence type="ECO:0000256" key="1">
    <source>
        <dbReference type="ARBA" id="ARBA00004141"/>
    </source>
</evidence>
<evidence type="ECO:0000256" key="3">
    <source>
        <dbReference type="ARBA" id="ARBA00022737"/>
    </source>
</evidence>
<feature type="domain" description="CNNM transmembrane" evidence="11">
    <location>
        <begin position="14"/>
        <end position="201"/>
    </location>
</feature>
<dbReference type="GO" id="GO:0016020">
    <property type="term" value="C:membrane"/>
    <property type="evidence" value="ECO:0007669"/>
    <property type="project" value="UniProtKB-SubCell"/>
</dbReference>
<feature type="region of interest" description="Disordered" evidence="8">
    <location>
        <begin position="600"/>
        <end position="644"/>
    </location>
</feature>
<dbReference type="InterPro" id="IPR000644">
    <property type="entry name" value="CBS_dom"/>
</dbReference>
<evidence type="ECO:0000256" key="7">
    <source>
        <dbReference type="PROSITE-ProRule" id="PRU01193"/>
    </source>
</evidence>
<feature type="transmembrane region" description="Helical" evidence="9">
    <location>
        <begin position="20"/>
        <end position="49"/>
    </location>
</feature>
<feature type="compositionally biased region" description="Polar residues" evidence="8">
    <location>
        <begin position="541"/>
        <end position="558"/>
    </location>
</feature>
<evidence type="ECO:0000256" key="4">
    <source>
        <dbReference type="ARBA" id="ARBA00022989"/>
    </source>
</evidence>
<feature type="transmembrane region" description="Helical" evidence="9">
    <location>
        <begin position="77"/>
        <end position="97"/>
    </location>
</feature>
<dbReference type="Proteomes" id="UP000007014">
    <property type="component" value="Chromosome 9"/>
</dbReference>
<dbReference type="Pfam" id="PF01595">
    <property type="entry name" value="CNNM"/>
    <property type="match status" value="1"/>
</dbReference>
<keyword evidence="5 7" id="KW-0472">Membrane</keyword>
<evidence type="ECO:0000259" key="10">
    <source>
        <dbReference type="PROSITE" id="PS51371"/>
    </source>
</evidence>
<keyword evidence="3" id="KW-0677">Repeat</keyword>
<evidence type="ECO:0000256" key="9">
    <source>
        <dbReference type="SAM" id="Phobius"/>
    </source>
</evidence>
<name>M1UQW3_CYAM1</name>
<evidence type="ECO:0000313" key="12">
    <source>
        <dbReference type="EMBL" id="BAM79936.1"/>
    </source>
</evidence>
<organism evidence="12 13">
    <name type="scientific">Cyanidioschyzon merolae (strain NIES-3377 / 10D)</name>
    <name type="common">Unicellular red alga</name>
    <dbReference type="NCBI Taxonomy" id="280699"/>
    <lineage>
        <taxon>Eukaryota</taxon>
        <taxon>Rhodophyta</taxon>
        <taxon>Bangiophyceae</taxon>
        <taxon>Cyanidiales</taxon>
        <taxon>Cyanidiaceae</taxon>
        <taxon>Cyanidioschyzon</taxon>
    </lineage>
</organism>
<keyword evidence="4 7" id="KW-1133">Transmembrane helix</keyword>
<dbReference type="InterPro" id="IPR002550">
    <property type="entry name" value="CNNM"/>
</dbReference>
<dbReference type="FunFam" id="3.10.580.10:FF:000006">
    <property type="entry name" value="DUF21 and CBS domain protein"/>
    <property type="match status" value="1"/>
</dbReference>
<accession>M1UQW3</accession>